<evidence type="ECO:0000256" key="2">
    <source>
        <dbReference type="ARBA" id="ARBA00004123"/>
    </source>
</evidence>
<dbReference type="EMBL" id="CAJPEV010001069">
    <property type="protein sequence ID" value="CAG0890514.1"/>
    <property type="molecule type" value="Genomic_DNA"/>
</dbReference>
<feature type="domain" description="Ubiquitin-like" evidence="13">
    <location>
        <begin position="18"/>
        <end position="74"/>
    </location>
</feature>
<keyword evidence="7" id="KW-0460">Magnesium</keyword>
<evidence type="ECO:0000259" key="13">
    <source>
        <dbReference type="PROSITE" id="PS50053"/>
    </source>
</evidence>
<evidence type="ECO:0000256" key="10">
    <source>
        <dbReference type="ARBA" id="ARBA00032039"/>
    </source>
</evidence>
<dbReference type="Gene3D" id="3.10.20.90">
    <property type="entry name" value="Phosphatidylinositol 3-kinase Catalytic Subunit, Chain A, domain 1"/>
    <property type="match status" value="1"/>
</dbReference>
<dbReference type="GO" id="GO:0046872">
    <property type="term" value="F:metal ion binding"/>
    <property type="evidence" value="ECO:0007669"/>
    <property type="project" value="UniProtKB-KW"/>
</dbReference>
<evidence type="ECO:0000256" key="6">
    <source>
        <dbReference type="ARBA" id="ARBA00022801"/>
    </source>
</evidence>
<dbReference type="NCBIfam" id="TIGR02245">
    <property type="entry name" value="HAD_IIID1"/>
    <property type="match status" value="1"/>
</dbReference>
<comment type="subcellular location">
    <subcellularLocation>
        <location evidence="2">Nucleus</location>
    </subcellularLocation>
</comment>
<evidence type="ECO:0000256" key="11">
    <source>
        <dbReference type="ARBA" id="ARBA00047761"/>
    </source>
</evidence>
<dbReference type="InterPro" id="IPR004274">
    <property type="entry name" value="FCP1_dom"/>
</dbReference>
<gene>
    <name evidence="15" type="ORF">DSTB1V02_LOCUS6062</name>
</gene>
<dbReference type="PANTHER" id="PTHR48493">
    <property type="entry name" value="UBIQUITIN-LIKE DOMAIN-CONTAINING CTD PHOSPHATASE 1"/>
    <property type="match status" value="1"/>
</dbReference>
<keyword evidence="8" id="KW-0904">Protein phosphatase</keyword>
<evidence type="ECO:0000256" key="5">
    <source>
        <dbReference type="ARBA" id="ARBA00022723"/>
    </source>
</evidence>
<dbReference type="GO" id="GO:0005634">
    <property type="term" value="C:nucleus"/>
    <property type="evidence" value="ECO:0007669"/>
    <property type="project" value="UniProtKB-SubCell"/>
</dbReference>
<dbReference type="PROSITE" id="PS50969">
    <property type="entry name" value="FCP1"/>
    <property type="match status" value="1"/>
</dbReference>
<dbReference type="GO" id="GO:0090364">
    <property type="term" value="P:regulation of proteasome assembly"/>
    <property type="evidence" value="ECO:0007669"/>
    <property type="project" value="InterPro"/>
</dbReference>
<dbReference type="SUPFAM" id="SSF56784">
    <property type="entry name" value="HAD-like"/>
    <property type="match status" value="1"/>
</dbReference>
<evidence type="ECO:0000256" key="12">
    <source>
        <dbReference type="ARBA" id="ARBA00048336"/>
    </source>
</evidence>
<dbReference type="FunFam" id="3.10.20.90:FF:000060">
    <property type="entry name" value="ubiquitin-like domain-containing CTD phosphatase 1"/>
    <property type="match status" value="1"/>
</dbReference>
<comment type="catalytic activity">
    <reaction evidence="11">
        <text>O-phospho-L-seryl-[protein] + H2O = L-seryl-[protein] + phosphate</text>
        <dbReference type="Rhea" id="RHEA:20629"/>
        <dbReference type="Rhea" id="RHEA-COMP:9863"/>
        <dbReference type="Rhea" id="RHEA-COMP:11604"/>
        <dbReference type="ChEBI" id="CHEBI:15377"/>
        <dbReference type="ChEBI" id="CHEBI:29999"/>
        <dbReference type="ChEBI" id="CHEBI:43474"/>
        <dbReference type="ChEBI" id="CHEBI:83421"/>
        <dbReference type="EC" id="3.1.3.16"/>
    </reaction>
</comment>
<keyword evidence="9" id="KW-0539">Nucleus</keyword>
<dbReference type="EC" id="3.1.3.16" evidence="3"/>
<dbReference type="Proteomes" id="UP000677054">
    <property type="component" value="Unassembled WGS sequence"/>
</dbReference>
<dbReference type="InterPro" id="IPR029071">
    <property type="entry name" value="Ubiquitin-like_domsf"/>
</dbReference>
<dbReference type="EMBL" id="LR900586">
    <property type="protein sequence ID" value="CAD7246205.1"/>
    <property type="molecule type" value="Genomic_DNA"/>
</dbReference>
<dbReference type="InterPro" id="IPR051658">
    <property type="entry name" value="UBLCP1"/>
</dbReference>
<keyword evidence="16" id="KW-1185">Reference proteome</keyword>
<dbReference type="Pfam" id="PF00240">
    <property type="entry name" value="ubiquitin"/>
    <property type="match status" value="1"/>
</dbReference>
<dbReference type="InterPro" id="IPR036412">
    <property type="entry name" value="HAD-like_sf"/>
</dbReference>
<keyword evidence="5" id="KW-0479">Metal-binding</keyword>
<evidence type="ECO:0000256" key="1">
    <source>
        <dbReference type="ARBA" id="ARBA00001946"/>
    </source>
</evidence>
<dbReference type="SMART" id="SM00577">
    <property type="entry name" value="CPDc"/>
    <property type="match status" value="1"/>
</dbReference>
<dbReference type="InterPro" id="IPR000626">
    <property type="entry name" value="Ubiquitin-like_dom"/>
</dbReference>
<dbReference type="GO" id="GO:0004722">
    <property type="term" value="F:protein serine/threonine phosphatase activity"/>
    <property type="evidence" value="ECO:0007669"/>
    <property type="project" value="UniProtKB-EC"/>
</dbReference>
<accession>A0A7R8XFE2</accession>
<evidence type="ECO:0000256" key="4">
    <source>
        <dbReference type="ARBA" id="ARBA00014187"/>
    </source>
</evidence>
<evidence type="ECO:0000313" key="15">
    <source>
        <dbReference type="EMBL" id="CAD7246205.1"/>
    </source>
</evidence>
<dbReference type="PANTHER" id="PTHR48493:SF1">
    <property type="entry name" value="UBIQUITIN-LIKE DOMAIN-CONTAINING CTD PHOSPHATASE 1"/>
    <property type="match status" value="1"/>
</dbReference>
<dbReference type="SUPFAM" id="SSF54236">
    <property type="entry name" value="Ubiquitin-like"/>
    <property type="match status" value="1"/>
</dbReference>
<evidence type="ECO:0000313" key="16">
    <source>
        <dbReference type="Proteomes" id="UP000677054"/>
    </source>
</evidence>
<dbReference type="OrthoDB" id="1711508at2759"/>
<evidence type="ECO:0000256" key="7">
    <source>
        <dbReference type="ARBA" id="ARBA00022842"/>
    </source>
</evidence>
<dbReference type="AlphaFoldDB" id="A0A7R8XFE2"/>
<protein>
    <recommendedName>
        <fullName evidence="4">Ubiquitin-like domain-containing CTD phosphatase 1</fullName>
        <ecNumber evidence="3">3.1.3.16</ecNumber>
    </recommendedName>
    <alternativeName>
        <fullName evidence="10">Nuclear proteasome inhibitor UBLCP1</fullName>
    </alternativeName>
</protein>
<evidence type="ECO:0000259" key="14">
    <source>
        <dbReference type="PROSITE" id="PS50969"/>
    </source>
</evidence>
<evidence type="ECO:0000256" key="8">
    <source>
        <dbReference type="ARBA" id="ARBA00022912"/>
    </source>
</evidence>
<keyword evidence="6" id="KW-0378">Hydrolase</keyword>
<name>A0A7R8XFE2_9CRUS</name>
<organism evidence="15">
    <name type="scientific">Darwinula stevensoni</name>
    <dbReference type="NCBI Taxonomy" id="69355"/>
    <lineage>
        <taxon>Eukaryota</taxon>
        <taxon>Metazoa</taxon>
        <taxon>Ecdysozoa</taxon>
        <taxon>Arthropoda</taxon>
        <taxon>Crustacea</taxon>
        <taxon>Oligostraca</taxon>
        <taxon>Ostracoda</taxon>
        <taxon>Podocopa</taxon>
        <taxon>Podocopida</taxon>
        <taxon>Darwinulocopina</taxon>
        <taxon>Darwinuloidea</taxon>
        <taxon>Darwinulidae</taxon>
        <taxon>Darwinula</taxon>
    </lineage>
</organism>
<evidence type="ECO:0000256" key="3">
    <source>
        <dbReference type="ARBA" id="ARBA00013081"/>
    </source>
</evidence>
<reference evidence="15" key="1">
    <citation type="submission" date="2020-11" db="EMBL/GenBank/DDBJ databases">
        <authorList>
            <person name="Tran Van P."/>
        </authorList>
    </citation>
    <scope>NUCLEOTIDE SEQUENCE</scope>
</reference>
<feature type="domain" description="FCP1 homology" evidence="14">
    <location>
        <begin position="132"/>
        <end position="292"/>
    </location>
</feature>
<sequence>MPQFCVKWAGNEYEIDGLQESHTVFDLKEAIAKETQVLPHRQKLLNLKCKGRPAPDATQLGQLDLKAGFKVMMVGSREETISSAIEKPSDLPVVEDDFDIKEEKIDVKDRQEFLCKVERRIREYKINQLNEPRKGKKLLVLDIDYTLFDHRSSAESGAELMRPYLHEFLTSAYEDYDIVIWSATSMKWVEEKMKLLKVSSNSSYKIVCFMDDLAMISVMSEKHGFVNVKPLGVIWGKYPQYKPSNTIILDDCSRNFLMNPQNGLKIPPFREAHLNRHKDRVLLHMSQYLKSIAKMDDFSSLDHSKWRKYL</sequence>
<dbReference type="Pfam" id="PF03031">
    <property type="entry name" value="NIF"/>
    <property type="match status" value="1"/>
</dbReference>
<dbReference type="Gene3D" id="3.40.50.1000">
    <property type="entry name" value="HAD superfamily/HAD-like"/>
    <property type="match status" value="1"/>
</dbReference>
<dbReference type="InterPro" id="IPR023214">
    <property type="entry name" value="HAD_sf"/>
</dbReference>
<comment type="cofactor">
    <cofactor evidence="1">
        <name>Mg(2+)</name>
        <dbReference type="ChEBI" id="CHEBI:18420"/>
    </cofactor>
</comment>
<comment type="catalytic activity">
    <reaction evidence="12">
        <text>O-phospho-L-threonyl-[protein] + H2O = L-threonyl-[protein] + phosphate</text>
        <dbReference type="Rhea" id="RHEA:47004"/>
        <dbReference type="Rhea" id="RHEA-COMP:11060"/>
        <dbReference type="Rhea" id="RHEA-COMP:11605"/>
        <dbReference type="ChEBI" id="CHEBI:15377"/>
        <dbReference type="ChEBI" id="CHEBI:30013"/>
        <dbReference type="ChEBI" id="CHEBI:43474"/>
        <dbReference type="ChEBI" id="CHEBI:61977"/>
        <dbReference type="EC" id="3.1.3.16"/>
    </reaction>
</comment>
<dbReference type="CDD" id="cd01813">
    <property type="entry name" value="Ubl_UBLCP1"/>
    <property type="match status" value="1"/>
</dbReference>
<dbReference type="PROSITE" id="PS50053">
    <property type="entry name" value="UBIQUITIN_2"/>
    <property type="match status" value="1"/>
</dbReference>
<dbReference type="InterPro" id="IPR011943">
    <property type="entry name" value="HAD-SF_hydro_IIID"/>
</dbReference>
<evidence type="ECO:0000256" key="9">
    <source>
        <dbReference type="ARBA" id="ARBA00023242"/>
    </source>
</evidence>
<proteinExistence type="predicted"/>